<dbReference type="InterPro" id="IPR011701">
    <property type="entry name" value="MFS"/>
</dbReference>
<evidence type="ECO:0000256" key="4">
    <source>
        <dbReference type="SAM" id="MobiDB-lite"/>
    </source>
</evidence>
<dbReference type="Gene3D" id="1.20.1250.20">
    <property type="entry name" value="MFS general substrate transporter like domains"/>
    <property type="match status" value="2"/>
</dbReference>
<organism evidence="7 8">
    <name type="scientific">Methylobacterium soli</name>
    <dbReference type="NCBI Taxonomy" id="553447"/>
    <lineage>
        <taxon>Bacteria</taxon>
        <taxon>Pseudomonadati</taxon>
        <taxon>Pseudomonadota</taxon>
        <taxon>Alphaproteobacteria</taxon>
        <taxon>Hyphomicrobiales</taxon>
        <taxon>Methylobacteriaceae</taxon>
        <taxon>Methylobacterium</taxon>
    </lineage>
</organism>
<evidence type="ECO:0000256" key="2">
    <source>
        <dbReference type="ARBA" id="ARBA00022989"/>
    </source>
</evidence>
<dbReference type="PANTHER" id="PTHR43129">
    <property type="entry name" value="FOSMIDOMYCIN RESISTANCE PROTEIN"/>
    <property type="match status" value="1"/>
</dbReference>
<keyword evidence="8" id="KW-1185">Reference proteome</keyword>
<dbReference type="AlphaFoldDB" id="A0A6L3T0F5"/>
<feature type="transmembrane region" description="Helical" evidence="5">
    <location>
        <begin position="226"/>
        <end position="249"/>
    </location>
</feature>
<dbReference type="EMBL" id="VZZK01000007">
    <property type="protein sequence ID" value="KAB1079939.1"/>
    <property type="molecule type" value="Genomic_DNA"/>
</dbReference>
<evidence type="ECO:0000256" key="5">
    <source>
        <dbReference type="SAM" id="Phobius"/>
    </source>
</evidence>
<protein>
    <submittedName>
        <fullName evidence="7">MFS transporter</fullName>
    </submittedName>
</protein>
<dbReference type="InterPro" id="IPR020846">
    <property type="entry name" value="MFS_dom"/>
</dbReference>
<dbReference type="GO" id="GO:0005886">
    <property type="term" value="C:plasma membrane"/>
    <property type="evidence" value="ECO:0007669"/>
    <property type="project" value="TreeGrafter"/>
</dbReference>
<feature type="transmembrane region" description="Helical" evidence="5">
    <location>
        <begin position="83"/>
        <end position="102"/>
    </location>
</feature>
<evidence type="ECO:0000313" key="7">
    <source>
        <dbReference type="EMBL" id="KAB1079939.1"/>
    </source>
</evidence>
<feature type="transmembrane region" description="Helical" evidence="5">
    <location>
        <begin position="176"/>
        <end position="196"/>
    </location>
</feature>
<name>A0A6L3T0F5_9HYPH</name>
<feature type="transmembrane region" description="Helical" evidence="5">
    <location>
        <begin position="255"/>
        <end position="279"/>
    </location>
</feature>
<feature type="transmembrane region" description="Helical" evidence="5">
    <location>
        <begin position="379"/>
        <end position="399"/>
    </location>
</feature>
<dbReference type="InterPro" id="IPR036259">
    <property type="entry name" value="MFS_trans_sf"/>
</dbReference>
<dbReference type="RefSeq" id="WP_150999733.1">
    <property type="nucleotide sequence ID" value="NZ_BPQY01000208.1"/>
</dbReference>
<keyword evidence="1 5" id="KW-0812">Transmembrane</keyword>
<dbReference type="SUPFAM" id="SSF103473">
    <property type="entry name" value="MFS general substrate transporter"/>
    <property type="match status" value="1"/>
</dbReference>
<comment type="caution">
    <text evidence="7">The sequence shown here is derived from an EMBL/GenBank/DDBJ whole genome shotgun (WGS) entry which is preliminary data.</text>
</comment>
<dbReference type="GO" id="GO:0022857">
    <property type="term" value="F:transmembrane transporter activity"/>
    <property type="evidence" value="ECO:0007669"/>
    <property type="project" value="InterPro"/>
</dbReference>
<evidence type="ECO:0000256" key="1">
    <source>
        <dbReference type="ARBA" id="ARBA00022692"/>
    </source>
</evidence>
<dbReference type="OrthoDB" id="8894129at2"/>
<dbReference type="PANTHER" id="PTHR43129:SF1">
    <property type="entry name" value="FOSMIDOMYCIN RESISTANCE PROTEIN"/>
    <property type="match status" value="1"/>
</dbReference>
<dbReference type="Pfam" id="PF07690">
    <property type="entry name" value="MFS_1"/>
    <property type="match status" value="2"/>
</dbReference>
<feature type="transmembrane region" description="Helical" evidence="5">
    <location>
        <begin position="348"/>
        <end position="367"/>
    </location>
</feature>
<feature type="region of interest" description="Disordered" evidence="4">
    <location>
        <begin position="198"/>
        <end position="220"/>
    </location>
</feature>
<evidence type="ECO:0000313" key="8">
    <source>
        <dbReference type="Proteomes" id="UP000474159"/>
    </source>
</evidence>
<proteinExistence type="predicted"/>
<accession>A0A6L3T0F5</accession>
<gene>
    <name evidence="7" type="ORF">F6X53_09330</name>
</gene>
<reference evidence="7 8" key="1">
    <citation type="submission" date="2019-09" db="EMBL/GenBank/DDBJ databases">
        <title>YIM 48816 draft genome.</title>
        <authorList>
            <person name="Jiang L."/>
        </authorList>
    </citation>
    <scope>NUCLEOTIDE SEQUENCE [LARGE SCALE GENOMIC DNA]</scope>
    <source>
        <strain evidence="7 8">YIM 48816</strain>
    </source>
</reference>
<keyword evidence="3 5" id="KW-0472">Membrane</keyword>
<feature type="domain" description="Major facilitator superfamily (MFS) profile" evidence="6">
    <location>
        <begin position="22"/>
        <end position="403"/>
    </location>
</feature>
<evidence type="ECO:0000259" key="6">
    <source>
        <dbReference type="PROSITE" id="PS50850"/>
    </source>
</evidence>
<sequence>MSIAPDLAPVGETASAREAQRTLIATGLNHALHDGYTDLIYVLLPVWQGEFGLGFAALALLRSLYNGTLAALQVPSSQLARRLGARTVLIFGTLLSAGGYAFAGTSGGLVGLCTALVLGGAGGSTQHPLASSVIARSFGPCARGPLGTYNFTGDLGKASVPPLVGFLLTLTDWRTALWLIAGLGAAVALAVGQLLPRDPTSGGGSRDGRPRAAQPRSEAQNGQTGFRLLVAIGMLDNAARPAFLLYLPFLLQAKGAGLTTIGLALSLVFVGGALGKAVCGRLGDRLGVTRTVILTETGTAAAILAAIALPLVPALTVLPLLGLLLNGTSSVLYGTVPDLAPGGRVETAFAVFYTCTLGGSALAAPLIYGRLGDAVGPGWAAVAAAATALAVVPLMLSLSPHLPAKAPSRP</sequence>
<dbReference type="Proteomes" id="UP000474159">
    <property type="component" value="Unassembled WGS sequence"/>
</dbReference>
<feature type="transmembrane region" description="Helical" evidence="5">
    <location>
        <begin position="39"/>
        <end position="62"/>
    </location>
</feature>
<keyword evidence="2 5" id="KW-1133">Transmembrane helix</keyword>
<evidence type="ECO:0000256" key="3">
    <source>
        <dbReference type="ARBA" id="ARBA00023136"/>
    </source>
</evidence>
<dbReference type="PROSITE" id="PS50850">
    <property type="entry name" value="MFS"/>
    <property type="match status" value="1"/>
</dbReference>